<evidence type="ECO:0000259" key="12">
    <source>
        <dbReference type="Pfam" id="PF00593"/>
    </source>
</evidence>
<dbReference type="Proteomes" id="UP000285780">
    <property type="component" value="Unassembled WGS sequence"/>
</dbReference>
<evidence type="ECO:0000256" key="2">
    <source>
        <dbReference type="ARBA" id="ARBA00022448"/>
    </source>
</evidence>
<evidence type="ECO:0000256" key="3">
    <source>
        <dbReference type="ARBA" id="ARBA00022452"/>
    </source>
</evidence>
<keyword evidence="15" id="KW-1185">Reference proteome</keyword>
<keyword evidence="3 10" id="KW-1134">Transmembrane beta strand</keyword>
<dbReference type="PROSITE" id="PS01156">
    <property type="entry name" value="TONB_DEPENDENT_REC_2"/>
    <property type="match status" value="1"/>
</dbReference>
<dbReference type="InterPro" id="IPR037066">
    <property type="entry name" value="Plug_dom_sf"/>
</dbReference>
<evidence type="ECO:0000313" key="14">
    <source>
        <dbReference type="EMBL" id="RKF05271.1"/>
    </source>
</evidence>
<evidence type="ECO:0000256" key="7">
    <source>
        <dbReference type="ARBA" id="ARBA00023136"/>
    </source>
</evidence>
<evidence type="ECO:0000256" key="10">
    <source>
        <dbReference type="PROSITE-ProRule" id="PRU01360"/>
    </source>
</evidence>
<dbReference type="GO" id="GO:0015344">
    <property type="term" value="F:siderophore uptake transmembrane transporter activity"/>
    <property type="evidence" value="ECO:0007669"/>
    <property type="project" value="TreeGrafter"/>
</dbReference>
<evidence type="ECO:0000256" key="6">
    <source>
        <dbReference type="ARBA" id="ARBA00023077"/>
    </source>
</evidence>
<dbReference type="GO" id="GO:0009279">
    <property type="term" value="C:cell outer membrane"/>
    <property type="evidence" value="ECO:0007669"/>
    <property type="project" value="UniProtKB-SubCell"/>
</dbReference>
<dbReference type="PANTHER" id="PTHR30069:SF29">
    <property type="entry name" value="HEMOGLOBIN AND HEMOGLOBIN-HAPTOGLOBIN-BINDING PROTEIN 1-RELATED"/>
    <property type="match status" value="1"/>
</dbReference>
<evidence type="ECO:0000256" key="11">
    <source>
        <dbReference type="RuleBase" id="RU003357"/>
    </source>
</evidence>
<keyword evidence="7 10" id="KW-0472">Membrane</keyword>
<dbReference type="InterPro" id="IPR012910">
    <property type="entry name" value="Plug_dom"/>
</dbReference>
<dbReference type="InterPro" id="IPR039426">
    <property type="entry name" value="TonB-dep_rcpt-like"/>
</dbReference>
<keyword evidence="4 10" id="KW-0812">Transmembrane</keyword>
<dbReference type="RefSeq" id="WP_120185987.1">
    <property type="nucleotide sequence ID" value="NZ_RAQM01000006.1"/>
</dbReference>
<keyword evidence="2 10" id="KW-0813">Transport</keyword>
<dbReference type="PROSITE" id="PS52016">
    <property type="entry name" value="TONB_DEPENDENT_REC_3"/>
    <property type="match status" value="1"/>
</dbReference>
<keyword evidence="6 11" id="KW-0798">TonB box</keyword>
<dbReference type="PANTHER" id="PTHR30069">
    <property type="entry name" value="TONB-DEPENDENT OUTER MEMBRANE RECEPTOR"/>
    <property type="match status" value="1"/>
</dbReference>
<name>A0A420E517_9FLAO</name>
<keyword evidence="5" id="KW-0732">Signal</keyword>
<dbReference type="Pfam" id="PF13715">
    <property type="entry name" value="CarbopepD_reg_2"/>
    <property type="match status" value="1"/>
</dbReference>
<dbReference type="InterPro" id="IPR008969">
    <property type="entry name" value="CarboxyPept-like_regulatory"/>
</dbReference>
<reference evidence="14 15" key="1">
    <citation type="submission" date="2018-09" db="EMBL/GenBank/DDBJ databases">
        <title>Genomic Encyclopedia of Archaeal and Bacterial Type Strains, Phase II (KMG-II): from individual species to whole genera.</title>
        <authorList>
            <person name="Goeker M."/>
        </authorList>
    </citation>
    <scope>NUCLEOTIDE SEQUENCE [LARGE SCALE GENOMIC DNA]</scope>
    <source>
        <strain evidence="14 15">DSM 16505</strain>
    </source>
</reference>
<evidence type="ECO:0000256" key="4">
    <source>
        <dbReference type="ARBA" id="ARBA00022692"/>
    </source>
</evidence>
<evidence type="ECO:0000313" key="15">
    <source>
        <dbReference type="Proteomes" id="UP000285780"/>
    </source>
</evidence>
<dbReference type="AlphaFoldDB" id="A0A420E517"/>
<sequence length="833" mass="93875">MKQIITVFFLLIVTTIFSQNLTVIDAETGKPVESVTVFNKNNTTYAVSDEFGKVDISTFLKNEVLIFSHVSYAEYQEKKSVLKANNYHVYLSKNSEQLDEVVVSVFKNREKTNRIAEQIAVVSSKEIEKLSPQTSADLLSSVPGIKIQKSQFGGGSPVMRGMESNRVLLVVDGVRMNNAIYRKGHLQNSITVAPNLLDRTEIVFGPSSVIYGSDALGGVIHYYTKTPKISEKGSEIKGNTFLRYSSANNEVTNVVSTELRFKKWASFTSVSHSNFGDLRMGENRSHGFDDWGKVPFYSNNTDSYYNDTPVANSNLNIQRNTGYSQTDVLQKFYIPFSKDTDFKLNIQYSNSSNIPRFDKLTELKGNGSLKFAEWYYGPQERLLISPQLLINPKKKWMDKGTITLAYQNIKESRIQRKFGSLDRSYRKEAVDVFSLNGDFTIPLAAHRNLGYGVEFAYNDVASNSYGKTLRVKGNEIIGFDGDFAVQSRYPDGGSSYLSSAFYVDYRQDINAKSTLNTGIRGTHTVLKAKWIDETFIDIPQNDIRLDNQSITATIGYVYKPTRNWQLNGVISSGFRSPNIDDVGKIREKSGRLTVPNTELGPEYAYNFEIGLQKYFNNRKFRVGMNAYYTILDQNITRIPYEFFGQSTVFYDGDEYNTTDGEILTNYNRGRAYITGFTASYEGKISKNWKTSGSITYTKGNTLKSEEKGVPDEPLSSIPPLFGRFDLSYVNKKFEGGANLVFNAKKDISDYNLTEGIDNHDQTPIVNPDAVEDIDKYYGTPSWMTVGLYGKFQFTKNIALQAQLSNLFDEHYKEFASGVSAAGRNISVSLLTNF</sequence>
<evidence type="ECO:0000256" key="1">
    <source>
        <dbReference type="ARBA" id="ARBA00004571"/>
    </source>
</evidence>
<dbReference type="Pfam" id="PF00593">
    <property type="entry name" value="TonB_dep_Rec_b-barrel"/>
    <property type="match status" value="1"/>
</dbReference>
<dbReference type="GO" id="GO:0044718">
    <property type="term" value="P:siderophore transmembrane transport"/>
    <property type="evidence" value="ECO:0007669"/>
    <property type="project" value="TreeGrafter"/>
</dbReference>
<evidence type="ECO:0000256" key="8">
    <source>
        <dbReference type="ARBA" id="ARBA00023170"/>
    </source>
</evidence>
<keyword evidence="8 14" id="KW-0675">Receptor</keyword>
<accession>A0A420E517</accession>
<dbReference type="SUPFAM" id="SSF49464">
    <property type="entry name" value="Carboxypeptidase regulatory domain-like"/>
    <property type="match status" value="1"/>
</dbReference>
<comment type="subcellular location">
    <subcellularLocation>
        <location evidence="1 10">Cell outer membrane</location>
        <topology evidence="1 10">Multi-pass membrane protein</topology>
    </subcellularLocation>
</comment>
<feature type="domain" description="TonB-dependent receptor-like beta-barrel" evidence="12">
    <location>
        <begin position="288"/>
        <end position="806"/>
    </location>
</feature>
<organism evidence="14 15">
    <name type="scientific">Tenacibaculum lutimaris</name>
    <dbReference type="NCBI Taxonomy" id="285258"/>
    <lineage>
        <taxon>Bacteria</taxon>
        <taxon>Pseudomonadati</taxon>
        <taxon>Bacteroidota</taxon>
        <taxon>Flavobacteriia</taxon>
        <taxon>Flavobacteriales</taxon>
        <taxon>Flavobacteriaceae</taxon>
        <taxon>Tenacibaculum</taxon>
    </lineage>
</organism>
<keyword evidence="9 10" id="KW-0998">Cell outer membrane</keyword>
<comment type="caution">
    <text evidence="14">The sequence shown here is derived from an EMBL/GenBank/DDBJ whole genome shotgun (WGS) entry which is preliminary data.</text>
</comment>
<dbReference type="Pfam" id="PF07715">
    <property type="entry name" value="Plug"/>
    <property type="match status" value="1"/>
</dbReference>
<protein>
    <submittedName>
        <fullName evidence="14">Hemoglobin/transferrin/lactoferrin receptor protein</fullName>
    </submittedName>
</protein>
<dbReference type="SUPFAM" id="SSF56935">
    <property type="entry name" value="Porins"/>
    <property type="match status" value="1"/>
</dbReference>
<dbReference type="InterPro" id="IPR010917">
    <property type="entry name" value="TonB_rcpt_CS"/>
</dbReference>
<evidence type="ECO:0000259" key="13">
    <source>
        <dbReference type="Pfam" id="PF07715"/>
    </source>
</evidence>
<gene>
    <name evidence="14" type="ORF">C8N26_0675</name>
</gene>
<proteinExistence type="inferred from homology"/>
<evidence type="ECO:0000256" key="9">
    <source>
        <dbReference type="ARBA" id="ARBA00023237"/>
    </source>
</evidence>
<dbReference type="InterPro" id="IPR036942">
    <property type="entry name" value="Beta-barrel_TonB_sf"/>
</dbReference>
<evidence type="ECO:0000256" key="5">
    <source>
        <dbReference type="ARBA" id="ARBA00022729"/>
    </source>
</evidence>
<dbReference type="EMBL" id="RAQM01000006">
    <property type="protein sequence ID" value="RKF05271.1"/>
    <property type="molecule type" value="Genomic_DNA"/>
</dbReference>
<dbReference type="Gene3D" id="2.40.170.20">
    <property type="entry name" value="TonB-dependent receptor, beta-barrel domain"/>
    <property type="match status" value="1"/>
</dbReference>
<dbReference type="Gene3D" id="2.170.130.10">
    <property type="entry name" value="TonB-dependent receptor, plug domain"/>
    <property type="match status" value="1"/>
</dbReference>
<comment type="similarity">
    <text evidence="10 11">Belongs to the TonB-dependent receptor family.</text>
</comment>
<feature type="domain" description="TonB-dependent receptor plug" evidence="13">
    <location>
        <begin position="114"/>
        <end position="219"/>
    </location>
</feature>
<dbReference type="InterPro" id="IPR000531">
    <property type="entry name" value="Beta-barrel_TonB"/>
</dbReference>